<evidence type="ECO:0000313" key="2">
    <source>
        <dbReference type="Proteomes" id="UP000682403"/>
    </source>
</evidence>
<gene>
    <name evidence="1" type="primary">ytzI</name>
    <name evidence="1" type="ORF">J9317_15445</name>
</gene>
<organism evidence="1 2">
    <name type="scientific">Metabacillus flavus</name>
    <dbReference type="NCBI Taxonomy" id="2823519"/>
    <lineage>
        <taxon>Bacteria</taxon>
        <taxon>Bacillati</taxon>
        <taxon>Bacillota</taxon>
        <taxon>Bacilli</taxon>
        <taxon>Bacillales</taxon>
        <taxon>Bacillaceae</taxon>
        <taxon>Metabacillus</taxon>
    </lineage>
</organism>
<sequence length="54" mass="6183">MYLWILGICIIIVFVVLALSVVTTNKAYKYEHTIDPMEEEEISPPVNKKDSAEK</sequence>
<protein>
    <submittedName>
        <fullName evidence="1">YtzI protein</fullName>
    </submittedName>
</protein>
<dbReference type="EMBL" id="JAGVRK010000001">
    <property type="protein sequence ID" value="MBS2970164.1"/>
    <property type="molecule type" value="Genomic_DNA"/>
</dbReference>
<reference evidence="1 2" key="1">
    <citation type="submission" date="2021-04" db="EMBL/GenBank/DDBJ databases">
        <title>Metabacillus sp. strain KIGAM252 whole genome sequence.</title>
        <authorList>
            <person name="Seo M.-J."/>
            <person name="Cho E.-S."/>
            <person name="Hwang C.Y."/>
            <person name="Yoon D.J."/>
        </authorList>
    </citation>
    <scope>NUCLEOTIDE SEQUENCE [LARGE SCALE GENOMIC DNA]</scope>
    <source>
        <strain evidence="1 2">KIGAM252</strain>
    </source>
</reference>
<dbReference type="InterPro" id="IPR047753">
    <property type="entry name" value="YtzI-like"/>
</dbReference>
<dbReference type="Proteomes" id="UP000682403">
    <property type="component" value="Unassembled WGS sequence"/>
</dbReference>
<evidence type="ECO:0000313" key="1">
    <source>
        <dbReference type="EMBL" id="MBS2970164.1"/>
    </source>
</evidence>
<dbReference type="RefSeq" id="WP_211560086.1">
    <property type="nucleotide sequence ID" value="NZ_JAGVRK010000001.1"/>
</dbReference>
<accession>A0ABS5LHD4</accession>
<comment type="caution">
    <text evidence="1">The sequence shown here is derived from an EMBL/GenBank/DDBJ whole genome shotgun (WGS) entry which is preliminary data.</text>
</comment>
<dbReference type="NCBIfam" id="NF033232">
    <property type="entry name" value="small_YtzI"/>
    <property type="match status" value="1"/>
</dbReference>
<name>A0ABS5LHD4_9BACI</name>
<proteinExistence type="predicted"/>
<keyword evidence="2" id="KW-1185">Reference proteome</keyword>